<reference evidence="2" key="1">
    <citation type="submission" date="2016-10" db="EMBL/GenBank/DDBJ databases">
        <authorList>
            <person name="Varghese N."/>
            <person name="Submissions S."/>
        </authorList>
    </citation>
    <scope>NUCLEOTIDE SEQUENCE [LARGE SCALE GENOMIC DNA]</scope>
    <source>
        <strain evidence="2">DSM 17616</strain>
    </source>
</reference>
<organism evidence="1 2">
    <name type="scientific">Rheinheimera pacifica</name>
    <dbReference type="NCBI Taxonomy" id="173990"/>
    <lineage>
        <taxon>Bacteria</taxon>
        <taxon>Pseudomonadati</taxon>
        <taxon>Pseudomonadota</taxon>
        <taxon>Gammaproteobacteria</taxon>
        <taxon>Chromatiales</taxon>
        <taxon>Chromatiaceae</taxon>
        <taxon>Rheinheimera</taxon>
    </lineage>
</organism>
<dbReference type="RefSeq" id="WP_052748956.1">
    <property type="nucleotide sequence ID" value="NZ_FNXF01000006.1"/>
</dbReference>
<evidence type="ECO:0000313" key="1">
    <source>
        <dbReference type="EMBL" id="SEH90275.1"/>
    </source>
</evidence>
<gene>
    <name evidence="1" type="ORF">SAMN05660691_02077</name>
</gene>
<dbReference type="AlphaFoldDB" id="A0A1H6LXJ0"/>
<dbReference type="OrthoDB" id="5881728at2"/>
<dbReference type="Proteomes" id="UP000199371">
    <property type="component" value="Unassembled WGS sequence"/>
</dbReference>
<keyword evidence="2" id="KW-1185">Reference proteome</keyword>
<protein>
    <submittedName>
        <fullName evidence="1">Uncharacterized protein</fullName>
    </submittedName>
</protein>
<name>A0A1H6LXJ0_9GAMM</name>
<dbReference type="EMBL" id="FNXF01000006">
    <property type="protein sequence ID" value="SEH90275.1"/>
    <property type="molecule type" value="Genomic_DNA"/>
</dbReference>
<evidence type="ECO:0000313" key="2">
    <source>
        <dbReference type="Proteomes" id="UP000199371"/>
    </source>
</evidence>
<accession>A0A1H6LXJ0</accession>
<sequence length="185" mass="20937">MIFRIEAPKNTHEVIDYDVLSMAEMLGDKDFKLVRRLSNANVSIADRWVKPSCGFNKKYKSKNEPSDVSLWGSFLLLSPLAYESLSSELSSHGEFLPIDLNGKDWWLFNCLALGAESLAECISHETELEKLVFDESKLADKFIFKSALEGCKTLFCDDRLKIAMTQLPVCGVNFNTNLVEQFLVL</sequence>
<proteinExistence type="predicted"/>